<evidence type="ECO:0000313" key="2">
    <source>
        <dbReference type="Proteomes" id="UP000774617"/>
    </source>
</evidence>
<sequence length="101" mass="11312">MSSSSRENACTIHEGPVDYAVNQVTGAKRESQFLEHHSIAPISPKLSLILQSQLLPCRTEAAHLELSKRKRAWRELFQLVLQTQSVLASRQSADVANFRTP</sequence>
<dbReference type="Proteomes" id="UP000774617">
    <property type="component" value="Unassembled WGS sequence"/>
</dbReference>
<evidence type="ECO:0000313" key="1">
    <source>
        <dbReference type="EMBL" id="KAH7053063.1"/>
    </source>
</evidence>
<reference evidence="1 2" key="1">
    <citation type="journal article" date="2021" name="Nat. Commun.">
        <title>Genetic determinants of endophytism in the Arabidopsis root mycobiome.</title>
        <authorList>
            <person name="Mesny F."/>
            <person name="Miyauchi S."/>
            <person name="Thiergart T."/>
            <person name="Pickel B."/>
            <person name="Atanasova L."/>
            <person name="Karlsson M."/>
            <person name="Huettel B."/>
            <person name="Barry K.W."/>
            <person name="Haridas S."/>
            <person name="Chen C."/>
            <person name="Bauer D."/>
            <person name="Andreopoulos W."/>
            <person name="Pangilinan J."/>
            <person name="LaButti K."/>
            <person name="Riley R."/>
            <person name="Lipzen A."/>
            <person name="Clum A."/>
            <person name="Drula E."/>
            <person name="Henrissat B."/>
            <person name="Kohler A."/>
            <person name="Grigoriev I.V."/>
            <person name="Martin F.M."/>
            <person name="Hacquard S."/>
        </authorList>
    </citation>
    <scope>NUCLEOTIDE SEQUENCE [LARGE SCALE GENOMIC DNA]</scope>
    <source>
        <strain evidence="1 2">MPI-SDFR-AT-0080</strain>
    </source>
</reference>
<gene>
    <name evidence="1" type="ORF">B0J12DRAFT_739197</name>
</gene>
<accession>A0ABQ8GDL9</accession>
<comment type="caution">
    <text evidence="1">The sequence shown here is derived from an EMBL/GenBank/DDBJ whole genome shotgun (WGS) entry which is preliminary data.</text>
</comment>
<name>A0ABQ8GDL9_9PEZI</name>
<organism evidence="1 2">
    <name type="scientific">Macrophomina phaseolina</name>
    <dbReference type="NCBI Taxonomy" id="35725"/>
    <lineage>
        <taxon>Eukaryota</taxon>
        <taxon>Fungi</taxon>
        <taxon>Dikarya</taxon>
        <taxon>Ascomycota</taxon>
        <taxon>Pezizomycotina</taxon>
        <taxon>Dothideomycetes</taxon>
        <taxon>Dothideomycetes incertae sedis</taxon>
        <taxon>Botryosphaeriales</taxon>
        <taxon>Botryosphaeriaceae</taxon>
        <taxon>Macrophomina</taxon>
    </lineage>
</organism>
<dbReference type="EMBL" id="JAGTJR010000010">
    <property type="protein sequence ID" value="KAH7053063.1"/>
    <property type="molecule type" value="Genomic_DNA"/>
</dbReference>
<proteinExistence type="predicted"/>
<protein>
    <submittedName>
        <fullName evidence="1">Uncharacterized protein</fullName>
    </submittedName>
</protein>
<keyword evidence="2" id="KW-1185">Reference proteome</keyword>